<evidence type="ECO:0000256" key="3">
    <source>
        <dbReference type="ARBA" id="ARBA00022679"/>
    </source>
</evidence>
<dbReference type="Pfam" id="PF26253">
    <property type="entry name" value="RdRP_head"/>
    <property type="match status" value="1"/>
</dbReference>
<dbReference type="InterPro" id="IPR007855">
    <property type="entry name" value="RDRP"/>
</dbReference>
<dbReference type="Proteomes" id="UP000646827">
    <property type="component" value="Unassembled WGS sequence"/>
</dbReference>
<keyword evidence="3 8" id="KW-0808">Transferase</keyword>
<keyword evidence="4 8" id="KW-0548">Nucleotidyltransferase</keyword>
<dbReference type="GO" id="GO:0030422">
    <property type="term" value="P:siRNA processing"/>
    <property type="evidence" value="ECO:0007669"/>
    <property type="project" value="TreeGrafter"/>
</dbReference>
<dbReference type="EC" id="2.7.7.48" evidence="8"/>
<comment type="caution">
    <text evidence="11">The sequence shown here is derived from an EMBL/GenBank/DDBJ whole genome shotgun (WGS) entry which is preliminary data.</text>
</comment>
<evidence type="ECO:0000256" key="7">
    <source>
        <dbReference type="ARBA" id="ARBA00048744"/>
    </source>
</evidence>
<accession>A0A8H7VCM8</accession>
<dbReference type="GO" id="GO:0031380">
    <property type="term" value="C:nuclear RNA-directed RNA polymerase complex"/>
    <property type="evidence" value="ECO:0007669"/>
    <property type="project" value="TreeGrafter"/>
</dbReference>
<dbReference type="InterPro" id="IPR058752">
    <property type="entry name" value="RDRP_C_head"/>
</dbReference>
<evidence type="ECO:0000256" key="6">
    <source>
        <dbReference type="ARBA" id="ARBA00023158"/>
    </source>
</evidence>
<sequence length="1164" mass="134318">MENFTVLRSYNHAIMNMDDTYLLSDDLLNLQLGSMLSFRSNNQHQTSTIYAASFSMGYMKTPNTFVRQWETCNNVRFHYNYVTRLITIFFNNPSTTTPLPSARFGRYRVGVDGSSTYKVEFHLKSLLDNEIIVEQPDASGNSVTFTMMLQCAGKFWKEFSRTTGAGGKSSSTWERLAESYESSATTTLTNGTSDNYVTQEQGQYRNRSHLGDWTTFQVTFQLDELSHGRARRCYKTFMRRIADQKVVPRGSINPGIKIYVIEPSSLTTAPTPLNQNQRFKRIPDFEAFYTLECFISNHRLHPDNLTDEFYTTLCRLPTLDAIEALKVICFKEDKRVWDPAQALEEWVQTQNYFGGGNRNKHHHSRLHRRRKSSRIVRVYKALVTPTTIQFELPQPEMSNRVIREYKEYADRFLRVQFVEEGLGPLINTGSTRFLISDRLFDRILEVITQGIHIGDRHYEFLAFSSSQLRTHGCWFFCATDDLNCDTIRNWMGTFDNEKVVAKYAARMGQCFSSTHAITKLEPSQIIEKEEVEVENGYERKKYTFSDGVGTIAPDLAEFVATKMNRQRVPSAFQIRLGGAKGVLTVHHDTEPGIIALRPSQIKFKSESLMLEIANTAKFSCAHLNRQLITILSSLGVPDSSFLEIQQELITSVEKMLTDSSEASRVLRETSDGLGIYVSMAKMIEAGLLTRQDPYIKNLLAALRVNRLKEARERARIPVVKGAFLIGVLDETNTLEPDQVFCQFIDGNLDKRVVEGDCLVYRSPSLHPGDVRMLNAVTCPELEHLYNVVVFPAKGERDIPSMCSGGDLDGDCYRLFPQERNITPMDYTAPTPFEVNHVSTAHIQHFFVEFIKSSNLGQIANAHLARADVSPHGVFDWRCIELAELHSEAVDFAKTGKAAKPDPDLLTMPSKKYPDFMEKKDKESYRSEKALGQLYRSIGHIKYREFREKLWDITDGNYYDQRVQAPGMEKYIASARRQKRYYDRELRDLMGRFGVDSEAEIMSGCIIKWLHKKRNERLFEVQYQARKDVVRMKKRWYHEEFKRYFKDNIGPDTTKDLEAKAAAFYYVTYHPKEQRRALDEGRRFDNRYDGELLMSFPWMAQDILCGMVKQQQPSIVENAVYGENNYPTFDEEMITLYDTDVTSYEEKENNYYDTESDYGSEYEIY</sequence>
<evidence type="ECO:0000313" key="12">
    <source>
        <dbReference type="Proteomes" id="UP000646827"/>
    </source>
</evidence>
<organism evidence="11 12">
    <name type="scientific">Circinella minor</name>
    <dbReference type="NCBI Taxonomy" id="1195481"/>
    <lineage>
        <taxon>Eukaryota</taxon>
        <taxon>Fungi</taxon>
        <taxon>Fungi incertae sedis</taxon>
        <taxon>Mucoromycota</taxon>
        <taxon>Mucoromycotina</taxon>
        <taxon>Mucoromycetes</taxon>
        <taxon>Mucorales</taxon>
        <taxon>Lichtheimiaceae</taxon>
        <taxon>Circinella</taxon>
    </lineage>
</organism>
<dbReference type="InterPro" id="IPR057596">
    <property type="entry name" value="RDRP_core"/>
</dbReference>
<evidence type="ECO:0000256" key="5">
    <source>
        <dbReference type="ARBA" id="ARBA00022884"/>
    </source>
</evidence>
<dbReference type="PANTHER" id="PTHR23079">
    <property type="entry name" value="RNA-DEPENDENT RNA POLYMERASE"/>
    <property type="match status" value="1"/>
</dbReference>
<evidence type="ECO:0000259" key="10">
    <source>
        <dbReference type="Pfam" id="PF26253"/>
    </source>
</evidence>
<dbReference type="OrthoDB" id="6513042at2759"/>
<dbReference type="GO" id="GO:0003968">
    <property type="term" value="F:RNA-directed RNA polymerase activity"/>
    <property type="evidence" value="ECO:0007669"/>
    <property type="project" value="UniProtKB-KW"/>
</dbReference>
<evidence type="ECO:0000256" key="1">
    <source>
        <dbReference type="ARBA" id="ARBA00005762"/>
    </source>
</evidence>
<protein>
    <recommendedName>
        <fullName evidence="8">RNA-dependent RNA polymerase</fullName>
        <ecNumber evidence="8">2.7.7.48</ecNumber>
    </recommendedName>
</protein>
<gene>
    <name evidence="11" type="ORF">INT45_000768</name>
</gene>
<evidence type="ECO:0000256" key="8">
    <source>
        <dbReference type="RuleBase" id="RU363098"/>
    </source>
</evidence>
<keyword evidence="6" id="KW-0943">RNA-mediated gene silencing</keyword>
<evidence type="ECO:0000313" key="11">
    <source>
        <dbReference type="EMBL" id="KAG2218226.1"/>
    </source>
</evidence>
<evidence type="ECO:0000259" key="9">
    <source>
        <dbReference type="Pfam" id="PF05183"/>
    </source>
</evidence>
<comment type="similarity">
    <text evidence="1 8">Belongs to the RdRP family.</text>
</comment>
<dbReference type="GO" id="GO:0003723">
    <property type="term" value="F:RNA binding"/>
    <property type="evidence" value="ECO:0007669"/>
    <property type="project" value="UniProtKB-KW"/>
</dbReference>
<evidence type="ECO:0000256" key="2">
    <source>
        <dbReference type="ARBA" id="ARBA00022484"/>
    </source>
</evidence>
<dbReference type="EMBL" id="JAEPRB010000244">
    <property type="protein sequence ID" value="KAG2218226.1"/>
    <property type="molecule type" value="Genomic_DNA"/>
</dbReference>
<dbReference type="AlphaFoldDB" id="A0A8H7VCM8"/>
<proteinExistence type="inferred from homology"/>
<keyword evidence="12" id="KW-1185">Reference proteome</keyword>
<evidence type="ECO:0000256" key="4">
    <source>
        <dbReference type="ARBA" id="ARBA00022695"/>
    </source>
</evidence>
<name>A0A8H7VCM8_9FUNG</name>
<feature type="domain" description="RDRP C-terminal head" evidence="10">
    <location>
        <begin position="958"/>
        <end position="1109"/>
    </location>
</feature>
<keyword evidence="2 8" id="KW-0696">RNA-directed RNA polymerase</keyword>
<comment type="catalytic activity">
    <reaction evidence="7 8">
        <text>RNA(n) + a ribonucleoside 5'-triphosphate = RNA(n+1) + diphosphate</text>
        <dbReference type="Rhea" id="RHEA:21248"/>
        <dbReference type="Rhea" id="RHEA-COMP:14527"/>
        <dbReference type="Rhea" id="RHEA-COMP:17342"/>
        <dbReference type="ChEBI" id="CHEBI:33019"/>
        <dbReference type="ChEBI" id="CHEBI:61557"/>
        <dbReference type="ChEBI" id="CHEBI:140395"/>
        <dbReference type="EC" id="2.7.7.48"/>
    </reaction>
</comment>
<keyword evidence="5 8" id="KW-0694">RNA-binding</keyword>
<dbReference type="PANTHER" id="PTHR23079:SF55">
    <property type="entry name" value="RNA-DIRECTED RNA POLYMERASE"/>
    <property type="match status" value="1"/>
</dbReference>
<reference evidence="11 12" key="1">
    <citation type="submission" date="2020-12" db="EMBL/GenBank/DDBJ databases">
        <title>Metabolic potential, ecology and presence of endohyphal bacteria is reflected in genomic diversity of Mucoromycotina.</title>
        <authorList>
            <person name="Muszewska A."/>
            <person name="Okrasinska A."/>
            <person name="Steczkiewicz K."/>
            <person name="Drgas O."/>
            <person name="Orlowska M."/>
            <person name="Perlinska-Lenart U."/>
            <person name="Aleksandrzak-Piekarczyk T."/>
            <person name="Szatraj K."/>
            <person name="Zielenkiewicz U."/>
            <person name="Pilsyk S."/>
            <person name="Malc E."/>
            <person name="Mieczkowski P."/>
            <person name="Kruszewska J.S."/>
            <person name="Biernat P."/>
            <person name="Pawlowska J."/>
        </authorList>
    </citation>
    <scope>NUCLEOTIDE SEQUENCE [LARGE SCALE GENOMIC DNA]</scope>
    <source>
        <strain evidence="11 12">CBS 142.35</strain>
    </source>
</reference>
<feature type="domain" description="RDRP core" evidence="9">
    <location>
        <begin position="383"/>
        <end position="937"/>
    </location>
</feature>
<dbReference type="Pfam" id="PF05183">
    <property type="entry name" value="RdRP"/>
    <property type="match status" value="1"/>
</dbReference>